<dbReference type="Gene3D" id="3.40.190.10">
    <property type="entry name" value="Periplasmic binding protein-like II"/>
    <property type="match status" value="2"/>
</dbReference>
<comment type="subcellular location">
    <subcellularLocation>
        <location evidence="1">Periplasm</location>
    </subcellularLocation>
</comment>
<dbReference type="InterPro" id="IPR001638">
    <property type="entry name" value="Solute-binding_3/MltF_N"/>
</dbReference>
<dbReference type="CDD" id="cd13558">
    <property type="entry name" value="PBP2_SsuA_like_2"/>
    <property type="match status" value="1"/>
</dbReference>
<evidence type="ECO:0000313" key="9">
    <source>
        <dbReference type="EMBL" id="PPK67897.1"/>
    </source>
</evidence>
<evidence type="ECO:0000256" key="4">
    <source>
        <dbReference type="ARBA" id="ARBA00022729"/>
    </source>
</evidence>
<comment type="similarity">
    <text evidence="2">Belongs to the bacterial solute-binding protein SsuA/TauA family.</text>
</comment>
<dbReference type="Pfam" id="PF09084">
    <property type="entry name" value="NMT1"/>
    <property type="match status" value="1"/>
</dbReference>
<dbReference type="SMART" id="SM00062">
    <property type="entry name" value="PBPb"/>
    <property type="match status" value="1"/>
</dbReference>
<evidence type="ECO:0000256" key="1">
    <source>
        <dbReference type="ARBA" id="ARBA00004418"/>
    </source>
</evidence>
<evidence type="ECO:0000256" key="6">
    <source>
        <dbReference type="ARBA" id="ARBA00070228"/>
    </source>
</evidence>
<dbReference type="InterPro" id="IPR010067">
    <property type="entry name" value="ABC_SsuA_sub-bd"/>
</dbReference>
<dbReference type="GO" id="GO:0042597">
    <property type="term" value="C:periplasmic space"/>
    <property type="evidence" value="ECO:0007669"/>
    <property type="project" value="UniProtKB-SubCell"/>
</dbReference>
<sequence length="351" mass="36276">MRLLKLVPLAALLVLAGCGSPTTPAAVPDTVGAADLAGVTLKIGDQKGGQKSYLEAAGLLKDLPYKVEWATFTSGPPLLEAASAGAIDVGVVGNTPPLFAAAAKAKIAVVSAQTGDVSSDTVLVPGDSPLRSIEELKGKRIGVAKGSSAHGVVLNLLLRAKLKVSDVQLSFLQPSEGYAAFTQKQVDAWAVWDPYTTQALRDANARVLIDGTGTPGGGKGQTEAGPDSLTNGYGFLVAGRAALGDPGKNTALRDYVVRYAKALNYAKSHTDERAAVWAKETGLKPEVALEAARRGLDRPIGLDDAVIAGEQKLADAFVDAGVLPTKFTFADFVDRRFTADVAGVAKSGAQK</sequence>
<gene>
    <name evidence="9" type="ORF">CLV40_106128</name>
</gene>
<accession>A0A2S6GRV1</accession>
<feature type="chain" id="PRO_5039055698" description="Putative aliphatic sulfonates-binding protein" evidence="7">
    <location>
        <begin position="26"/>
        <end position="351"/>
    </location>
</feature>
<dbReference type="RefSeq" id="WP_245931265.1">
    <property type="nucleotide sequence ID" value="NZ_CP154825.1"/>
</dbReference>
<dbReference type="PANTHER" id="PTHR30024:SF48">
    <property type="entry name" value="ABC TRANSPORTER SUBSTRATE-BINDING PROTEIN"/>
    <property type="match status" value="1"/>
</dbReference>
<protein>
    <recommendedName>
        <fullName evidence="6">Putative aliphatic sulfonates-binding protein</fullName>
    </recommendedName>
</protein>
<feature type="signal peptide" evidence="7">
    <location>
        <begin position="1"/>
        <end position="25"/>
    </location>
</feature>
<evidence type="ECO:0000259" key="8">
    <source>
        <dbReference type="SMART" id="SM00062"/>
    </source>
</evidence>
<organism evidence="9 10">
    <name type="scientific">Actinokineospora auranticolor</name>
    <dbReference type="NCBI Taxonomy" id="155976"/>
    <lineage>
        <taxon>Bacteria</taxon>
        <taxon>Bacillati</taxon>
        <taxon>Actinomycetota</taxon>
        <taxon>Actinomycetes</taxon>
        <taxon>Pseudonocardiales</taxon>
        <taxon>Pseudonocardiaceae</taxon>
        <taxon>Actinokineospora</taxon>
    </lineage>
</organism>
<dbReference type="SUPFAM" id="SSF53850">
    <property type="entry name" value="Periplasmic binding protein-like II"/>
    <property type="match status" value="1"/>
</dbReference>
<evidence type="ECO:0000313" key="10">
    <source>
        <dbReference type="Proteomes" id="UP000239203"/>
    </source>
</evidence>
<dbReference type="FunFam" id="3.40.190.10:FF:000050">
    <property type="entry name" value="Sulfonate ABC transporter substrate-binding protein"/>
    <property type="match status" value="1"/>
</dbReference>
<dbReference type="GO" id="GO:0016020">
    <property type="term" value="C:membrane"/>
    <property type="evidence" value="ECO:0007669"/>
    <property type="project" value="InterPro"/>
</dbReference>
<comment type="caution">
    <text evidence="9">The sequence shown here is derived from an EMBL/GenBank/DDBJ whole genome shotgun (WGS) entry which is preliminary data.</text>
</comment>
<keyword evidence="4 7" id="KW-0732">Signal</keyword>
<keyword evidence="10" id="KW-1185">Reference proteome</keyword>
<name>A0A2S6GRV1_9PSEU</name>
<proteinExistence type="inferred from homology"/>
<evidence type="ECO:0000256" key="3">
    <source>
        <dbReference type="ARBA" id="ARBA00022448"/>
    </source>
</evidence>
<dbReference type="PANTHER" id="PTHR30024">
    <property type="entry name" value="ALIPHATIC SULFONATES-BINDING PROTEIN-RELATED"/>
    <property type="match status" value="1"/>
</dbReference>
<dbReference type="NCBIfam" id="TIGR01728">
    <property type="entry name" value="SsuA_fam"/>
    <property type="match status" value="1"/>
</dbReference>
<reference evidence="9 10" key="1">
    <citation type="submission" date="2018-02" db="EMBL/GenBank/DDBJ databases">
        <title>Genomic Encyclopedia of Archaeal and Bacterial Type Strains, Phase II (KMG-II): from individual species to whole genera.</title>
        <authorList>
            <person name="Goeker M."/>
        </authorList>
    </citation>
    <scope>NUCLEOTIDE SEQUENCE [LARGE SCALE GENOMIC DNA]</scope>
    <source>
        <strain evidence="9 10">YU 961-1</strain>
    </source>
</reference>
<dbReference type="GO" id="GO:0042626">
    <property type="term" value="F:ATPase-coupled transmembrane transporter activity"/>
    <property type="evidence" value="ECO:0007669"/>
    <property type="project" value="InterPro"/>
</dbReference>
<evidence type="ECO:0000256" key="7">
    <source>
        <dbReference type="SAM" id="SignalP"/>
    </source>
</evidence>
<keyword evidence="3" id="KW-0813">Transport</keyword>
<dbReference type="AlphaFoldDB" id="A0A2S6GRV1"/>
<dbReference type="EMBL" id="PTIX01000006">
    <property type="protein sequence ID" value="PPK67897.1"/>
    <property type="molecule type" value="Genomic_DNA"/>
</dbReference>
<dbReference type="InterPro" id="IPR015168">
    <property type="entry name" value="SsuA/THI5"/>
</dbReference>
<dbReference type="Proteomes" id="UP000239203">
    <property type="component" value="Unassembled WGS sequence"/>
</dbReference>
<dbReference type="PROSITE" id="PS51257">
    <property type="entry name" value="PROKAR_LIPOPROTEIN"/>
    <property type="match status" value="1"/>
</dbReference>
<comment type="function">
    <text evidence="5">Part of a binding-protein-dependent transport system for aliphatic sulfonates. Putative binding protein.</text>
</comment>
<feature type="domain" description="Solute-binding protein family 3/N-terminal" evidence="8">
    <location>
        <begin position="40"/>
        <end position="273"/>
    </location>
</feature>
<evidence type="ECO:0000256" key="5">
    <source>
        <dbReference type="ARBA" id="ARBA00055538"/>
    </source>
</evidence>
<evidence type="ECO:0000256" key="2">
    <source>
        <dbReference type="ARBA" id="ARBA00010742"/>
    </source>
</evidence>